<evidence type="ECO:0000256" key="3">
    <source>
        <dbReference type="ARBA" id="ARBA00023125"/>
    </source>
</evidence>
<accession>A0A8X7N307</accession>
<organism evidence="7 8">
    <name type="scientific">Tilletia walkeri</name>
    <dbReference type="NCBI Taxonomy" id="117179"/>
    <lineage>
        <taxon>Eukaryota</taxon>
        <taxon>Fungi</taxon>
        <taxon>Dikarya</taxon>
        <taxon>Basidiomycota</taxon>
        <taxon>Ustilaginomycotina</taxon>
        <taxon>Exobasidiomycetes</taxon>
        <taxon>Tilletiales</taxon>
        <taxon>Tilletiaceae</taxon>
        <taxon>Tilletia</taxon>
    </lineage>
</organism>
<proteinExistence type="predicted"/>
<evidence type="ECO:0008006" key="9">
    <source>
        <dbReference type="Google" id="ProtNLM"/>
    </source>
</evidence>
<name>A0A8X7N307_9BASI</name>
<dbReference type="InterPro" id="IPR051491">
    <property type="entry name" value="Recombinase/Transposase-rel"/>
</dbReference>
<evidence type="ECO:0000256" key="1">
    <source>
        <dbReference type="ARBA" id="ARBA00022723"/>
    </source>
</evidence>
<dbReference type="InterPro" id="IPR021027">
    <property type="entry name" value="Transposase_put_HTH"/>
</dbReference>
<dbReference type="EMBL" id="LWDG02000887">
    <property type="protein sequence ID" value="KAE8261935.1"/>
    <property type="molecule type" value="Genomic_DNA"/>
</dbReference>
<evidence type="ECO:0000256" key="2">
    <source>
        <dbReference type="ARBA" id="ARBA00022833"/>
    </source>
</evidence>
<dbReference type="GO" id="GO:0003677">
    <property type="term" value="F:DNA binding"/>
    <property type="evidence" value="ECO:0007669"/>
    <property type="project" value="UniProtKB-KW"/>
</dbReference>
<feature type="compositionally biased region" description="Basic and acidic residues" evidence="4">
    <location>
        <begin position="86"/>
        <end position="95"/>
    </location>
</feature>
<feature type="domain" description="Cas12f1-like TNB" evidence="5">
    <location>
        <begin position="414"/>
        <end position="463"/>
    </location>
</feature>
<dbReference type="PANTHER" id="PTHR36172:SF1">
    <property type="entry name" value="RESOLVASE-RELATED"/>
    <property type="match status" value="1"/>
</dbReference>
<dbReference type="Pfam" id="PF07282">
    <property type="entry name" value="Cas12f1-like_TNB"/>
    <property type="match status" value="1"/>
</dbReference>
<keyword evidence="3" id="KW-0238">DNA-binding</keyword>
<reference evidence="7" key="1">
    <citation type="submission" date="2016-04" db="EMBL/GenBank/DDBJ databases">
        <authorList>
            <person name="Nguyen H.D."/>
            <person name="Samba Siva P."/>
            <person name="Cullis J."/>
            <person name="Levesque C.A."/>
            <person name="Hambleton S."/>
        </authorList>
    </citation>
    <scope>NUCLEOTIDE SEQUENCE</scope>
    <source>
        <strain evidence="7">DAOMC 236422</strain>
    </source>
</reference>
<dbReference type="Pfam" id="PF12323">
    <property type="entry name" value="HTH_OrfB_IS605"/>
    <property type="match status" value="1"/>
</dbReference>
<dbReference type="InterPro" id="IPR010095">
    <property type="entry name" value="Cas12f1-like_TNB"/>
</dbReference>
<evidence type="ECO:0000259" key="6">
    <source>
        <dbReference type="Pfam" id="PF12323"/>
    </source>
</evidence>
<feature type="domain" description="Transposase putative helix-turn-helix" evidence="6">
    <location>
        <begin position="96"/>
        <end position="131"/>
    </location>
</feature>
<evidence type="ECO:0000313" key="7">
    <source>
        <dbReference type="EMBL" id="KAE8261935.1"/>
    </source>
</evidence>
<evidence type="ECO:0000259" key="5">
    <source>
        <dbReference type="Pfam" id="PF07282"/>
    </source>
</evidence>
<keyword evidence="2" id="KW-0862">Zinc</keyword>
<keyword evidence="1" id="KW-0479">Metal-binding</keyword>
<dbReference type="PANTHER" id="PTHR36172">
    <property type="match status" value="1"/>
</dbReference>
<feature type="region of interest" description="Disordered" evidence="4">
    <location>
        <begin position="73"/>
        <end position="98"/>
    </location>
</feature>
<evidence type="ECO:0000313" key="8">
    <source>
        <dbReference type="Proteomes" id="UP000078113"/>
    </source>
</evidence>
<comment type="caution">
    <text evidence="7">The sequence shown here is derived from an EMBL/GenBank/DDBJ whole genome shotgun (WGS) entry which is preliminary data.</text>
</comment>
<evidence type="ECO:0000256" key="4">
    <source>
        <dbReference type="SAM" id="MobiDB-lite"/>
    </source>
</evidence>
<dbReference type="Proteomes" id="UP000078113">
    <property type="component" value="Unassembled WGS sequence"/>
</dbReference>
<sequence>MADPPPAPWIGSVAPESVLWPGVRGTQQAAEWYNAPIDSWFLPKFAHLPHPVVPDENIGGMLTQLSATLRQRLDAVPPPPPPRRTRPGERQDNSRLKTYRTRLRPNTQQKEALRKTAGIVRWTYNRAVEYLKAHPNASFHDVREHSVTEDGLPLINLSWVTPVPYSIREQACFDAHTALRNGLADVRAGKIPNFELKFRKKRALFSSFRIRIRDWEGGCLKIPNLGLGPGQHQTRIQTGIDVPSLEHDGACIKQENGSWFLLWQKDMGEEKMRVPAARGPEMCAIDPGVRTFATIYDPLRGTAAKFGDGDHKRLFRLGTHLDDLISRSTQASAKKRYRMRRAANRLRARIRHLVDELHWKLRSYLKRGFDTVLLPKFNAHQMSRRGQRRIGRNTVRAMMTWAHGRFRSRLNEAMEVVEVVEDWTSKVCSTCGTVNYRLGGSKIHRCPGSLTVSDRDVNAAKNIFLHWKYDFFNL</sequence>
<gene>
    <name evidence="7" type="ORF">A4X09_0g7570</name>
</gene>
<keyword evidence="8" id="KW-1185">Reference proteome</keyword>
<reference evidence="7" key="2">
    <citation type="journal article" date="2019" name="IMA Fungus">
        <title>Genome sequencing and comparison of five Tilletia species to identify candidate genes for the detection of regulated species infecting wheat.</title>
        <authorList>
            <person name="Nguyen H.D.T."/>
            <person name="Sultana T."/>
            <person name="Kesanakurti P."/>
            <person name="Hambleton S."/>
        </authorList>
    </citation>
    <scope>NUCLEOTIDE SEQUENCE</scope>
    <source>
        <strain evidence="7">DAOMC 236422</strain>
    </source>
</reference>
<dbReference type="GO" id="GO:0046872">
    <property type="term" value="F:metal ion binding"/>
    <property type="evidence" value="ECO:0007669"/>
    <property type="project" value="UniProtKB-KW"/>
</dbReference>
<dbReference type="AlphaFoldDB" id="A0A8X7N307"/>
<protein>
    <recommendedName>
        <fullName evidence="9">Transposase</fullName>
    </recommendedName>
</protein>